<organism evidence="1 2">
    <name type="scientific">Aspergillus sclerotioniger CBS 115572</name>
    <dbReference type="NCBI Taxonomy" id="1450535"/>
    <lineage>
        <taxon>Eukaryota</taxon>
        <taxon>Fungi</taxon>
        <taxon>Dikarya</taxon>
        <taxon>Ascomycota</taxon>
        <taxon>Pezizomycotina</taxon>
        <taxon>Eurotiomycetes</taxon>
        <taxon>Eurotiomycetidae</taxon>
        <taxon>Eurotiales</taxon>
        <taxon>Aspergillaceae</taxon>
        <taxon>Aspergillus</taxon>
        <taxon>Aspergillus subgen. Circumdati</taxon>
    </lineage>
</organism>
<evidence type="ECO:0000313" key="2">
    <source>
        <dbReference type="Proteomes" id="UP000246702"/>
    </source>
</evidence>
<feature type="non-terminal residue" evidence="1">
    <location>
        <position position="1"/>
    </location>
</feature>
<dbReference type="AlphaFoldDB" id="A0A317UWY6"/>
<gene>
    <name evidence="1" type="ORF">BO94DRAFT_375443</name>
</gene>
<comment type="caution">
    <text evidence="1">The sequence shown here is derived from an EMBL/GenBank/DDBJ whole genome shotgun (WGS) entry which is preliminary data.</text>
</comment>
<evidence type="ECO:0000313" key="1">
    <source>
        <dbReference type="EMBL" id="PWY64490.1"/>
    </source>
</evidence>
<reference evidence="1 2" key="1">
    <citation type="submission" date="2016-12" db="EMBL/GenBank/DDBJ databases">
        <title>The genomes of Aspergillus section Nigri reveals drivers in fungal speciation.</title>
        <authorList>
            <consortium name="DOE Joint Genome Institute"/>
            <person name="Vesth T.C."/>
            <person name="Nybo J."/>
            <person name="Theobald S."/>
            <person name="Brandl J."/>
            <person name="Frisvad J.C."/>
            <person name="Nielsen K.F."/>
            <person name="Lyhne E.K."/>
            <person name="Kogle M.E."/>
            <person name="Kuo A."/>
            <person name="Riley R."/>
            <person name="Clum A."/>
            <person name="Nolan M."/>
            <person name="Lipzen A."/>
            <person name="Salamov A."/>
            <person name="Henrissat B."/>
            <person name="Wiebenga A."/>
            <person name="De Vries R.P."/>
            <person name="Grigoriev I.V."/>
            <person name="Mortensen U.H."/>
            <person name="Andersen M.R."/>
            <person name="Baker S.E."/>
        </authorList>
    </citation>
    <scope>NUCLEOTIDE SEQUENCE [LARGE SCALE GENOMIC DNA]</scope>
    <source>
        <strain evidence="1 2">CBS 115572</strain>
    </source>
</reference>
<name>A0A317UWY6_9EURO</name>
<protein>
    <submittedName>
        <fullName evidence="1">Uncharacterized protein</fullName>
    </submittedName>
</protein>
<keyword evidence="2" id="KW-1185">Reference proteome</keyword>
<sequence>PVQLRCRGESTSRCRNINRLPFRYTAHEGAFQTELPYTLGSTNPCPTAVHMEPFPTSVLKVLI</sequence>
<accession>A0A317UWY6</accession>
<dbReference type="EMBL" id="MSFK01000078">
    <property type="protein sequence ID" value="PWY64490.1"/>
    <property type="molecule type" value="Genomic_DNA"/>
</dbReference>
<dbReference type="OrthoDB" id="5154220at2759"/>
<dbReference type="Proteomes" id="UP000246702">
    <property type="component" value="Unassembled WGS sequence"/>
</dbReference>
<proteinExistence type="predicted"/>